<gene>
    <name evidence="2" type="ORF">GCM10009733_054800</name>
</gene>
<protein>
    <submittedName>
        <fullName evidence="2">Uncharacterized protein</fullName>
    </submittedName>
</protein>
<organism evidence="2 3">
    <name type="scientific">Nonomuraea maheshkhaliensis</name>
    <dbReference type="NCBI Taxonomy" id="419590"/>
    <lineage>
        <taxon>Bacteria</taxon>
        <taxon>Bacillati</taxon>
        <taxon>Actinomycetota</taxon>
        <taxon>Actinomycetes</taxon>
        <taxon>Streptosporangiales</taxon>
        <taxon>Streptosporangiaceae</taxon>
        <taxon>Nonomuraea</taxon>
    </lineage>
</organism>
<keyword evidence="1" id="KW-0732">Signal</keyword>
<dbReference type="RefSeq" id="WP_346109252.1">
    <property type="nucleotide sequence ID" value="NZ_BAAAMU010000043.1"/>
</dbReference>
<proteinExistence type="predicted"/>
<dbReference type="EMBL" id="BAAAMU010000043">
    <property type="protein sequence ID" value="GAA1650799.1"/>
    <property type="molecule type" value="Genomic_DNA"/>
</dbReference>
<evidence type="ECO:0000256" key="1">
    <source>
        <dbReference type="SAM" id="SignalP"/>
    </source>
</evidence>
<accession>A0ABN2FK48</accession>
<evidence type="ECO:0000313" key="3">
    <source>
        <dbReference type="Proteomes" id="UP001500064"/>
    </source>
</evidence>
<feature type="signal peptide" evidence="1">
    <location>
        <begin position="1"/>
        <end position="24"/>
    </location>
</feature>
<name>A0ABN2FK48_9ACTN</name>
<comment type="caution">
    <text evidence="2">The sequence shown here is derived from an EMBL/GenBank/DDBJ whole genome shotgun (WGS) entry which is preliminary data.</text>
</comment>
<reference evidence="2 3" key="1">
    <citation type="journal article" date="2019" name="Int. J. Syst. Evol. Microbiol.">
        <title>The Global Catalogue of Microorganisms (GCM) 10K type strain sequencing project: providing services to taxonomists for standard genome sequencing and annotation.</title>
        <authorList>
            <consortium name="The Broad Institute Genomics Platform"/>
            <consortium name="The Broad Institute Genome Sequencing Center for Infectious Disease"/>
            <person name="Wu L."/>
            <person name="Ma J."/>
        </authorList>
    </citation>
    <scope>NUCLEOTIDE SEQUENCE [LARGE SCALE GENOMIC DNA]</scope>
    <source>
        <strain evidence="2 3">JCM 13929</strain>
    </source>
</reference>
<keyword evidence="3" id="KW-1185">Reference proteome</keyword>
<dbReference type="Proteomes" id="UP001500064">
    <property type="component" value="Unassembled WGS sequence"/>
</dbReference>
<sequence length="151" mass="14634">MRAYTVACCVALCAAFLPAVPAVADSEDSAVPVEPVPVGGDVLGKFCISVPVSTLAKTFAAFFGLAGTGGGTVIAAQSGVQPAAQVPAAVSAPVPAPVPAPVVAPVVAPAPVPVNASPAGTQSLAGVPLMERLVMGAGLPRDLTILEAVPC</sequence>
<evidence type="ECO:0000313" key="2">
    <source>
        <dbReference type="EMBL" id="GAA1650799.1"/>
    </source>
</evidence>
<feature type="chain" id="PRO_5046767254" evidence="1">
    <location>
        <begin position="25"/>
        <end position="151"/>
    </location>
</feature>